<gene>
    <name evidence="10" type="primary">CbiB</name>
    <name evidence="9" type="synonym">cobD</name>
    <name evidence="10" type="ordered locus">PTH_1312</name>
</gene>
<dbReference type="GO" id="GO:0015420">
    <property type="term" value="F:ABC-type vitamin B12 transporter activity"/>
    <property type="evidence" value="ECO:0007669"/>
    <property type="project" value="UniProtKB-UniRule"/>
</dbReference>
<evidence type="ECO:0000256" key="5">
    <source>
        <dbReference type="ARBA" id="ARBA00022573"/>
    </source>
</evidence>
<feature type="transmembrane region" description="Helical" evidence="9">
    <location>
        <begin position="207"/>
        <end position="227"/>
    </location>
</feature>
<keyword evidence="6 9" id="KW-0812">Transmembrane</keyword>
<evidence type="ECO:0000256" key="3">
    <source>
        <dbReference type="ARBA" id="ARBA00006263"/>
    </source>
</evidence>
<evidence type="ECO:0000256" key="8">
    <source>
        <dbReference type="ARBA" id="ARBA00023136"/>
    </source>
</evidence>
<reference evidence="11" key="1">
    <citation type="journal article" date="2008" name="Genome Res.">
        <title>The genome of Pelotomaculum thermopropionicum reveals niche-associated evolution in anaerobic microbiota.</title>
        <authorList>
            <person name="Kosaka T."/>
            <person name="Kato S."/>
            <person name="Shimoyama T."/>
            <person name="Ishii S."/>
            <person name="Abe T."/>
            <person name="Watanabe K."/>
        </authorList>
    </citation>
    <scope>NUCLEOTIDE SEQUENCE [LARGE SCALE GENOMIC DNA]</scope>
    <source>
        <strain evidence="11">DSM 13744 / JCM 10971 / SI</strain>
    </source>
</reference>
<dbReference type="AlphaFoldDB" id="A5D2P5"/>
<comment type="pathway">
    <text evidence="2 9">Cofactor biosynthesis; adenosylcobalamin biosynthesis.</text>
</comment>
<evidence type="ECO:0000256" key="2">
    <source>
        <dbReference type="ARBA" id="ARBA00004953"/>
    </source>
</evidence>
<evidence type="ECO:0000256" key="4">
    <source>
        <dbReference type="ARBA" id="ARBA00022475"/>
    </source>
</evidence>
<evidence type="ECO:0000256" key="9">
    <source>
        <dbReference type="HAMAP-Rule" id="MF_00024"/>
    </source>
</evidence>
<dbReference type="UniPathway" id="UPA00148"/>
<sequence length="321" mass="35046">MLENYAIQVFLAYLVDLAVGDPRWLPHPVVVMGKIITFLEKLTRRFLKSPLALLAAGMLMAVALPAGSWYFTSLLLDWAFNLNRWAGYFLSIWLMSTTIAGRGLAGAAMKVHSLLNKGDLAGARREVGMIVGRDTDRMDKKEVTRAAVETVAENVVDAVVAPVFYAFLGGAPLAMAYRTVNTLDSMVGYKNEKYINFGMASARLDDLANFIPARITGAALVIAALILRMSPKRTFMSILRDAPAHPSPNSGIPESAVAGALGVRLGGINYYNGRESFRPYMGDEVVRLEPYHIKQTVGLMRLTSAMVVVLGVIIAALPKYF</sequence>
<evidence type="ECO:0000313" key="10">
    <source>
        <dbReference type="EMBL" id="BAF59493.1"/>
    </source>
</evidence>
<keyword evidence="5 9" id="KW-0169">Cobalamin biosynthesis</keyword>
<comment type="similarity">
    <text evidence="3 9">Belongs to the CobD/CbiB family.</text>
</comment>
<feature type="transmembrane region" description="Helical" evidence="9">
    <location>
        <begin position="297"/>
        <end position="317"/>
    </location>
</feature>
<dbReference type="eggNOG" id="COG1270">
    <property type="taxonomic scope" value="Bacteria"/>
</dbReference>
<feature type="transmembrane region" description="Helical" evidence="9">
    <location>
        <begin position="51"/>
        <end position="73"/>
    </location>
</feature>
<dbReference type="KEGG" id="pth:PTH_1312"/>
<name>A5D2P5_PELTS</name>
<evidence type="ECO:0000256" key="6">
    <source>
        <dbReference type="ARBA" id="ARBA00022692"/>
    </source>
</evidence>
<feature type="transmembrane region" description="Helical" evidence="9">
    <location>
        <begin position="85"/>
        <end position="105"/>
    </location>
</feature>
<dbReference type="STRING" id="370438.PTH_1312"/>
<dbReference type="GO" id="GO:0009236">
    <property type="term" value="P:cobalamin biosynthetic process"/>
    <property type="evidence" value="ECO:0007669"/>
    <property type="project" value="UniProtKB-UniRule"/>
</dbReference>
<keyword evidence="11" id="KW-1185">Reference proteome</keyword>
<dbReference type="NCBIfam" id="TIGR00380">
    <property type="entry name" value="cobal_cbiB"/>
    <property type="match status" value="1"/>
</dbReference>
<dbReference type="InterPro" id="IPR004485">
    <property type="entry name" value="Cobalamin_biosynth_CobD/CbiB"/>
</dbReference>
<evidence type="ECO:0000313" key="11">
    <source>
        <dbReference type="Proteomes" id="UP000006556"/>
    </source>
</evidence>
<dbReference type="EMBL" id="AP009389">
    <property type="protein sequence ID" value="BAF59493.1"/>
    <property type="molecule type" value="Genomic_DNA"/>
</dbReference>
<feature type="transmembrane region" description="Helical" evidence="9">
    <location>
        <begin position="155"/>
        <end position="177"/>
    </location>
</feature>
<dbReference type="HOGENOM" id="CLU_054212_0_0_9"/>
<evidence type="ECO:0000256" key="7">
    <source>
        <dbReference type="ARBA" id="ARBA00022989"/>
    </source>
</evidence>
<proteinExistence type="inferred from homology"/>
<organism evidence="10 11">
    <name type="scientific">Pelotomaculum thermopropionicum (strain DSM 13744 / JCM 10971 / SI)</name>
    <dbReference type="NCBI Taxonomy" id="370438"/>
    <lineage>
        <taxon>Bacteria</taxon>
        <taxon>Bacillati</taxon>
        <taxon>Bacillota</taxon>
        <taxon>Clostridia</taxon>
        <taxon>Eubacteriales</taxon>
        <taxon>Desulfotomaculaceae</taxon>
        <taxon>Pelotomaculum</taxon>
    </lineage>
</organism>
<comment type="subcellular location">
    <subcellularLocation>
        <location evidence="1 9">Cell membrane</location>
        <topology evidence="1 9">Multi-pass membrane protein</topology>
    </subcellularLocation>
</comment>
<protein>
    <recommendedName>
        <fullName evidence="9">Cobalamin biosynthesis protein CobD</fullName>
    </recommendedName>
</protein>
<dbReference type="GO" id="GO:0005886">
    <property type="term" value="C:plasma membrane"/>
    <property type="evidence" value="ECO:0007669"/>
    <property type="project" value="UniProtKB-SubCell"/>
</dbReference>
<dbReference type="Proteomes" id="UP000006556">
    <property type="component" value="Chromosome"/>
</dbReference>
<dbReference type="PANTHER" id="PTHR34308:SF1">
    <property type="entry name" value="COBALAMIN BIOSYNTHESIS PROTEIN CBIB"/>
    <property type="match status" value="1"/>
</dbReference>
<dbReference type="Pfam" id="PF03186">
    <property type="entry name" value="CobD_Cbib"/>
    <property type="match status" value="1"/>
</dbReference>
<keyword evidence="8 9" id="KW-0472">Membrane</keyword>
<keyword evidence="7 9" id="KW-1133">Transmembrane helix</keyword>
<comment type="function">
    <text evidence="9">Converts cobyric acid to cobinamide by the addition of aminopropanol on the F carboxylic group.</text>
</comment>
<dbReference type="HAMAP" id="MF_00024">
    <property type="entry name" value="CobD_CbiB"/>
    <property type="match status" value="1"/>
</dbReference>
<keyword evidence="4 9" id="KW-1003">Cell membrane</keyword>
<evidence type="ECO:0000256" key="1">
    <source>
        <dbReference type="ARBA" id="ARBA00004651"/>
    </source>
</evidence>
<accession>A5D2P5</accession>
<dbReference type="GO" id="GO:0048472">
    <property type="term" value="F:threonine-phosphate decarboxylase activity"/>
    <property type="evidence" value="ECO:0007669"/>
    <property type="project" value="InterPro"/>
</dbReference>
<dbReference type="PANTHER" id="PTHR34308">
    <property type="entry name" value="COBALAMIN BIOSYNTHESIS PROTEIN CBIB"/>
    <property type="match status" value="1"/>
</dbReference>